<feature type="transmembrane region" description="Helical" evidence="8">
    <location>
        <begin position="242"/>
        <end position="261"/>
    </location>
</feature>
<keyword evidence="10" id="KW-1185">Reference proteome</keyword>
<evidence type="ECO:0000256" key="4">
    <source>
        <dbReference type="ARBA" id="ARBA00022692"/>
    </source>
</evidence>
<organism evidence="9 10">
    <name type="scientific">Streptomyces olivaceiscleroticus</name>
    <dbReference type="NCBI Taxonomy" id="68245"/>
    <lineage>
        <taxon>Bacteria</taxon>
        <taxon>Bacillati</taxon>
        <taxon>Actinomycetota</taxon>
        <taxon>Actinomycetes</taxon>
        <taxon>Kitasatosporales</taxon>
        <taxon>Streptomycetaceae</taxon>
        <taxon>Streptomyces</taxon>
    </lineage>
</organism>
<keyword evidence="3" id="KW-1003">Cell membrane</keyword>
<evidence type="ECO:0000313" key="10">
    <source>
        <dbReference type="Proteomes" id="UP001500909"/>
    </source>
</evidence>
<dbReference type="NCBIfam" id="TIGR00924">
    <property type="entry name" value="yjdL_sub1_fam"/>
    <property type="match status" value="1"/>
</dbReference>
<keyword evidence="5 8" id="KW-1133">Transmembrane helix</keyword>
<dbReference type="InterPro" id="IPR000109">
    <property type="entry name" value="POT_fam"/>
</dbReference>
<dbReference type="SUPFAM" id="SSF103473">
    <property type="entry name" value="MFS general substrate transporter"/>
    <property type="match status" value="1"/>
</dbReference>
<feature type="transmembrane region" description="Helical" evidence="8">
    <location>
        <begin position="171"/>
        <end position="190"/>
    </location>
</feature>
<dbReference type="Pfam" id="PF00854">
    <property type="entry name" value="PTR2"/>
    <property type="match status" value="1"/>
</dbReference>
<evidence type="ECO:0000256" key="7">
    <source>
        <dbReference type="SAM" id="MobiDB-lite"/>
    </source>
</evidence>
<evidence type="ECO:0000313" key="9">
    <source>
        <dbReference type="EMBL" id="GAA0472086.1"/>
    </source>
</evidence>
<sequence length="509" mass="53394">MTDPRTAQRKTSPGSADGTGDRSVPDTGFFGHPKGLAVLFFTEAWERFSYYGMRAILLYYMYERVADGGLGIPRATASSLIAVYGAAVYLAAIAGVWVSDRLLGPWRGTLYGGVLIMCGHLCLAVPAGAPALYASMVCIVAGTGLLKPNVSTSVGNLYGPDDSRRDAGFSLYYMGISVGAVLAPLVVGTLGQRYDYHLGFGVAAVGMAVGLLVYVRGRRHLGAADLRPASPLHRADLRRGPVAGAAATLVALTAAIAVLTARDLLTPDLIVDLISVLAVALPVVLFTHMLRSPRTTARERAGVRAYLPLFVAAVFFWLIQEQGASVLAQYADQSTDLNALGFRIPSSWFQSTGSFVLICLTPFAAALWMRLGPRQPGAPTKFGLGLVLAGLSYALLIHPALQPGPSNPLWLFASFAVVTVGEILLSPIGLSVTTSLAPAAFGGRTMGLWLASNAAAQGISAQLVRLYDRQHAAQYFAAIGGVSAALGLLLLAASPALTRHISAAREPAA</sequence>
<evidence type="ECO:0000256" key="6">
    <source>
        <dbReference type="ARBA" id="ARBA00023136"/>
    </source>
</evidence>
<gene>
    <name evidence="9" type="ORF">GCM10010361_40320</name>
</gene>
<feature type="transmembrane region" description="Helical" evidence="8">
    <location>
        <begin position="110"/>
        <end position="133"/>
    </location>
</feature>
<dbReference type="CDD" id="cd17346">
    <property type="entry name" value="MFS_DtpA_like"/>
    <property type="match status" value="1"/>
</dbReference>
<dbReference type="EMBL" id="BAAABY010000029">
    <property type="protein sequence ID" value="GAA0472086.1"/>
    <property type="molecule type" value="Genomic_DNA"/>
</dbReference>
<dbReference type="Gene3D" id="1.20.1250.20">
    <property type="entry name" value="MFS general substrate transporter like domains"/>
    <property type="match status" value="1"/>
</dbReference>
<name>A0ABN1AB36_9ACTN</name>
<keyword evidence="4 8" id="KW-0812">Transmembrane</keyword>
<dbReference type="InterPro" id="IPR036259">
    <property type="entry name" value="MFS_trans_sf"/>
</dbReference>
<feature type="transmembrane region" description="Helical" evidence="8">
    <location>
        <begin position="302"/>
        <end position="319"/>
    </location>
</feature>
<comment type="subcellular location">
    <subcellularLocation>
        <location evidence="1">Cell membrane</location>
        <topology evidence="1">Multi-pass membrane protein</topology>
    </subcellularLocation>
</comment>
<evidence type="ECO:0000256" key="2">
    <source>
        <dbReference type="ARBA" id="ARBA00022448"/>
    </source>
</evidence>
<reference evidence="9 10" key="1">
    <citation type="journal article" date="2019" name="Int. J. Syst. Evol. Microbiol.">
        <title>The Global Catalogue of Microorganisms (GCM) 10K type strain sequencing project: providing services to taxonomists for standard genome sequencing and annotation.</title>
        <authorList>
            <consortium name="The Broad Institute Genomics Platform"/>
            <consortium name="The Broad Institute Genome Sequencing Center for Infectious Disease"/>
            <person name="Wu L."/>
            <person name="Ma J."/>
        </authorList>
    </citation>
    <scope>NUCLEOTIDE SEQUENCE [LARGE SCALE GENOMIC DNA]</scope>
    <source>
        <strain evidence="9 10">JCM 4805</strain>
    </source>
</reference>
<feature type="transmembrane region" description="Helical" evidence="8">
    <location>
        <begin position="473"/>
        <end position="493"/>
    </location>
</feature>
<dbReference type="Proteomes" id="UP001500909">
    <property type="component" value="Unassembled WGS sequence"/>
</dbReference>
<dbReference type="InterPro" id="IPR005279">
    <property type="entry name" value="Dipep/tripep_permease"/>
</dbReference>
<feature type="transmembrane region" description="Helical" evidence="8">
    <location>
        <begin position="407"/>
        <end position="425"/>
    </location>
</feature>
<protein>
    <submittedName>
        <fullName evidence="9">Peptide MFS transporter</fullName>
    </submittedName>
</protein>
<feature type="transmembrane region" description="Helical" evidence="8">
    <location>
        <begin position="196"/>
        <end position="215"/>
    </location>
</feature>
<feature type="transmembrane region" description="Helical" evidence="8">
    <location>
        <begin position="348"/>
        <end position="370"/>
    </location>
</feature>
<feature type="transmembrane region" description="Helical" evidence="8">
    <location>
        <begin position="273"/>
        <end position="290"/>
    </location>
</feature>
<feature type="transmembrane region" description="Helical" evidence="8">
    <location>
        <begin position="382"/>
        <end position="401"/>
    </location>
</feature>
<feature type="transmembrane region" description="Helical" evidence="8">
    <location>
        <begin position="80"/>
        <end position="98"/>
    </location>
</feature>
<evidence type="ECO:0000256" key="8">
    <source>
        <dbReference type="SAM" id="Phobius"/>
    </source>
</evidence>
<evidence type="ECO:0000256" key="1">
    <source>
        <dbReference type="ARBA" id="ARBA00004651"/>
    </source>
</evidence>
<keyword evidence="2" id="KW-0813">Transport</keyword>
<keyword evidence="6 8" id="KW-0472">Membrane</keyword>
<feature type="region of interest" description="Disordered" evidence="7">
    <location>
        <begin position="1"/>
        <end position="23"/>
    </location>
</feature>
<proteinExistence type="predicted"/>
<evidence type="ECO:0000256" key="3">
    <source>
        <dbReference type="ARBA" id="ARBA00022475"/>
    </source>
</evidence>
<accession>A0ABN1AB36</accession>
<dbReference type="InterPro" id="IPR050171">
    <property type="entry name" value="MFS_Transporters"/>
</dbReference>
<dbReference type="PANTHER" id="PTHR23517:SF15">
    <property type="entry name" value="PROTON-DEPENDENT OLIGOPEPTIDE FAMILY TRANSPORT PROTEIN"/>
    <property type="match status" value="1"/>
</dbReference>
<evidence type="ECO:0000256" key="5">
    <source>
        <dbReference type="ARBA" id="ARBA00022989"/>
    </source>
</evidence>
<comment type="caution">
    <text evidence="9">The sequence shown here is derived from an EMBL/GenBank/DDBJ whole genome shotgun (WGS) entry which is preliminary data.</text>
</comment>
<dbReference type="PANTHER" id="PTHR23517">
    <property type="entry name" value="RESISTANCE PROTEIN MDTM, PUTATIVE-RELATED-RELATED"/>
    <property type="match status" value="1"/>
</dbReference>